<evidence type="ECO:0000256" key="3">
    <source>
        <dbReference type="SAM" id="MobiDB-lite"/>
    </source>
</evidence>
<evidence type="ECO:0000313" key="5">
    <source>
        <dbReference type="EMBL" id="KAL0340041.1"/>
    </source>
</evidence>
<dbReference type="GO" id="GO:0003841">
    <property type="term" value="F:1-acylglycerol-3-phosphate O-acyltransferase activity"/>
    <property type="evidence" value="ECO:0007669"/>
    <property type="project" value="TreeGrafter"/>
</dbReference>
<keyword evidence="1" id="KW-0808">Transferase</keyword>
<dbReference type="GO" id="GO:0006654">
    <property type="term" value="P:phosphatidic acid biosynthetic process"/>
    <property type="evidence" value="ECO:0007669"/>
    <property type="project" value="TreeGrafter"/>
</dbReference>
<proteinExistence type="predicted"/>
<evidence type="ECO:0000259" key="4">
    <source>
        <dbReference type="Pfam" id="PF01553"/>
    </source>
</evidence>
<evidence type="ECO:0000256" key="1">
    <source>
        <dbReference type="ARBA" id="ARBA00022679"/>
    </source>
</evidence>
<dbReference type="SUPFAM" id="SSF69593">
    <property type="entry name" value="Glycerol-3-phosphate (1)-acyltransferase"/>
    <property type="match status" value="1"/>
</dbReference>
<organism evidence="5">
    <name type="scientific">Sesamum radiatum</name>
    <name type="common">Black benniseed</name>
    <dbReference type="NCBI Taxonomy" id="300843"/>
    <lineage>
        <taxon>Eukaryota</taxon>
        <taxon>Viridiplantae</taxon>
        <taxon>Streptophyta</taxon>
        <taxon>Embryophyta</taxon>
        <taxon>Tracheophyta</taxon>
        <taxon>Spermatophyta</taxon>
        <taxon>Magnoliopsida</taxon>
        <taxon>eudicotyledons</taxon>
        <taxon>Gunneridae</taxon>
        <taxon>Pentapetalae</taxon>
        <taxon>asterids</taxon>
        <taxon>lamiids</taxon>
        <taxon>Lamiales</taxon>
        <taxon>Pedaliaceae</taxon>
        <taxon>Sesamum</taxon>
    </lineage>
</organism>
<dbReference type="Pfam" id="PF01553">
    <property type="entry name" value="Acyltransferase"/>
    <property type="match status" value="1"/>
</dbReference>
<evidence type="ECO:0000256" key="2">
    <source>
        <dbReference type="ARBA" id="ARBA00023315"/>
    </source>
</evidence>
<protein>
    <submittedName>
        <fullName evidence="5">1-acyl-sn-glycerol-3-phosphate acyltransferase BAT2, chloroplastic</fullName>
    </submittedName>
</protein>
<dbReference type="EMBL" id="JACGWJ010000020">
    <property type="protein sequence ID" value="KAL0340041.1"/>
    <property type="molecule type" value="Genomic_DNA"/>
</dbReference>
<gene>
    <name evidence="5" type="ORF">Sradi_4520900</name>
</gene>
<dbReference type="CDD" id="cd07989">
    <property type="entry name" value="LPLAT_AGPAT-like"/>
    <property type="match status" value="1"/>
</dbReference>
<dbReference type="PANTHER" id="PTHR10434">
    <property type="entry name" value="1-ACYL-SN-GLYCEROL-3-PHOSPHATE ACYLTRANSFERASE"/>
    <property type="match status" value="1"/>
</dbReference>
<keyword evidence="2 5" id="KW-0012">Acyltransferase</keyword>
<dbReference type="PANTHER" id="PTHR10434:SF60">
    <property type="entry name" value="1-ACYL-SN-GLYCEROL-3-PHOSPHATE ACYLTRANSFERASE LPAT1, CHLOROPLASTIC"/>
    <property type="match status" value="1"/>
</dbReference>
<reference evidence="5" key="1">
    <citation type="submission" date="2020-06" db="EMBL/GenBank/DDBJ databases">
        <authorList>
            <person name="Li T."/>
            <person name="Hu X."/>
            <person name="Zhang T."/>
            <person name="Song X."/>
            <person name="Zhang H."/>
            <person name="Dai N."/>
            <person name="Sheng W."/>
            <person name="Hou X."/>
            <person name="Wei L."/>
        </authorList>
    </citation>
    <scope>NUCLEOTIDE SEQUENCE</scope>
    <source>
        <strain evidence="5">G02</strain>
        <tissue evidence="5">Leaf</tissue>
    </source>
</reference>
<dbReference type="InterPro" id="IPR002123">
    <property type="entry name" value="Plipid/glycerol_acylTrfase"/>
</dbReference>
<feature type="domain" description="Phospholipid/glycerol acyltransferase" evidence="4">
    <location>
        <begin position="11"/>
        <end position="48"/>
    </location>
</feature>
<sequence length="100" mass="10380">MHGSDQEGGISFLLPEGTRSKDGKLGPFKKGAFSVAAKTGVPVIPITLIGTGEIMPAGMEGRLSPGSVKVIVHSSLVGNKPDTLCNKARNIIAKELIRQG</sequence>
<name>A0AAW2NCB7_SESRA</name>
<accession>A0AAW2NCB7</accession>
<feature type="region of interest" description="Disordered" evidence="3">
    <location>
        <begin position="1"/>
        <end position="21"/>
    </location>
</feature>
<reference evidence="5" key="2">
    <citation type="journal article" date="2024" name="Plant">
        <title>Genomic evolution and insights into agronomic trait innovations of Sesamum species.</title>
        <authorList>
            <person name="Miao H."/>
            <person name="Wang L."/>
            <person name="Qu L."/>
            <person name="Liu H."/>
            <person name="Sun Y."/>
            <person name="Le M."/>
            <person name="Wang Q."/>
            <person name="Wei S."/>
            <person name="Zheng Y."/>
            <person name="Lin W."/>
            <person name="Duan Y."/>
            <person name="Cao H."/>
            <person name="Xiong S."/>
            <person name="Wang X."/>
            <person name="Wei L."/>
            <person name="Li C."/>
            <person name="Ma Q."/>
            <person name="Ju M."/>
            <person name="Zhao R."/>
            <person name="Li G."/>
            <person name="Mu C."/>
            <person name="Tian Q."/>
            <person name="Mei H."/>
            <person name="Zhang T."/>
            <person name="Gao T."/>
            <person name="Zhang H."/>
        </authorList>
    </citation>
    <scope>NUCLEOTIDE SEQUENCE</scope>
    <source>
        <strain evidence="5">G02</strain>
    </source>
</reference>
<dbReference type="AlphaFoldDB" id="A0AAW2NCB7"/>
<comment type="caution">
    <text evidence="5">The sequence shown here is derived from an EMBL/GenBank/DDBJ whole genome shotgun (WGS) entry which is preliminary data.</text>
</comment>